<dbReference type="AlphaFoldDB" id="A0A1H0NJJ9"/>
<dbReference type="EMBL" id="FNIT01000023">
    <property type="protein sequence ID" value="SDO92874.1"/>
    <property type="molecule type" value="Genomic_DNA"/>
</dbReference>
<reference evidence="1 2" key="1">
    <citation type="submission" date="2016-10" db="EMBL/GenBank/DDBJ databases">
        <authorList>
            <person name="de Groot N.N."/>
        </authorList>
    </citation>
    <scope>NUCLEOTIDE SEQUENCE [LARGE SCALE GENOMIC DNA]</scope>
    <source>
        <strain evidence="2">L7-484,KACC 16230,DSM 25025</strain>
    </source>
</reference>
<proteinExistence type="predicted"/>
<gene>
    <name evidence="1" type="ORF">SAMN05192530_1239</name>
</gene>
<dbReference type="OrthoDB" id="9801870at2"/>
<sequence>MPNTHPPDDPFRLTRFVAAQDPIWPGPLLEIRAGRKRSHWMWYVFPQIAGLGRSETARHYAIASLDEARAFLAHPTLGARLREIARAVADLPNRSARDVFGFPDDLKLRSSLTLFDMVEPNRVFAQALDHVFAGERDGETLRLLNREARR</sequence>
<dbReference type="STRING" id="1166073.SAMN05192530_1239"/>
<name>A0A1H0NJJ9_9HYPH</name>
<organism evidence="1 2">
    <name type="scientific">Aureimonas jatrophae</name>
    <dbReference type="NCBI Taxonomy" id="1166073"/>
    <lineage>
        <taxon>Bacteria</taxon>
        <taxon>Pseudomonadati</taxon>
        <taxon>Pseudomonadota</taxon>
        <taxon>Alphaproteobacteria</taxon>
        <taxon>Hyphomicrobiales</taxon>
        <taxon>Aurantimonadaceae</taxon>
        <taxon>Aureimonas</taxon>
    </lineage>
</organism>
<dbReference type="InterPro" id="IPR036287">
    <property type="entry name" value="Rv1873-like_sf"/>
</dbReference>
<evidence type="ECO:0000313" key="1">
    <source>
        <dbReference type="EMBL" id="SDO92874.1"/>
    </source>
</evidence>
<dbReference type="InterPro" id="IPR014937">
    <property type="entry name" value="DUF1810"/>
</dbReference>
<dbReference type="Gene3D" id="1.25.40.380">
    <property type="entry name" value="Protein of unknown function DUF1810"/>
    <property type="match status" value="1"/>
</dbReference>
<dbReference type="Proteomes" id="UP000198793">
    <property type="component" value="Unassembled WGS sequence"/>
</dbReference>
<accession>A0A1H0NJJ9</accession>
<dbReference type="RefSeq" id="WP_090677314.1">
    <property type="nucleotide sequence ID" value="NZ_FNIT01000023.1"/>
</dbReference>
<keyword evidence="2" id="KW-1185">Reference proteome</keyword>
<protein>
    <submittedName>
        <fullName evidence="1">Uncharacterized protein, DUF1810 family</fullName>
    </submittedName>
</protein>
<dbReference type="SUPFAM" id="SSF140736">
    <property type="entry name" value="Rv1873-like"/>
    <property type="match status" value="1"/>
</dbReference>
<dbReference type="Pfam" id="PF08837">
    <property type="entry name" value="DUF1810"/>
    <property type="match status" value="1"/>
</dbReference>
<dbReference type="PIRSF" id="PIRSF008546">
    <property type="entry name" value="UCP008546"/>
    <property type="match status" value="1"/>
</dbReference>
<evidence type="ECO:0000313" key="2">
    <source>
        <dbReference type="Proteomes" id="UP000198793"/>
    </source>
</evidence>